<sequence length="74" mass="8401">MTPIAYADEYGGLVPLIRSVLTTVSVPECVKTSDWVFYHRRQETVLTFRKLIKVTTLSGTVKTAQQPFKVIWKG</sequence>
<name>A0A502HJB3_9PSED</name>
<dbReference type="RefSeq" id="WP_140684513.1">
    <property type="nucleotide sequence ID" value="NZ_RCZA01000030.1"/>
</dbReference>
<reference evidence="1 2" key="1">
    <citation type="journal article" date="2019" name="Environ. Microbiol.">
        <title>Species interactions and distinct microbial communities in high Arctic permafrost affected cryosols are associated with the CH4 and CO2 gas fluxes.</title>
        <authorList>
            <person name="Altshuler I."/>
            <person name="Hamel J."/>
            <person name="Turney S."/>
            <person name="Magnuson E."/>
            <person name="Levesque R."/>
            <person name="Greer C."/>
            <person name="Whyte L.G."/>
        </authorList>
    </citation>
    <scope>NUCLEOTIDE SEQUENCE [LARGE SCALE GENOMIC DNA]</scope>
    <source>
        <strain evidence="1 2">OWC5</strain>
    </source>
</reference>
<accession>A0A502HJB3</accession>
<comment type="caution">
    <text evidence="1">The sequence shown here is derived from an EMBL/GenBank/DDBJ whole genome shotgun (WGS) entry which is preliminary data.</text>
</comment>
<evidence type="ECO:0000313" key="2">
    <source>
        <dbReference type="Proteomes" id="UP000320914"/>
    </source>
</evidence>
<proteinExistence type="predicted"/>
<gene>
    <name evidence="1" type="ORF">EAH74_32760</name>
</gene>
<organism evidence="1 2">
    <name type="scientific">Pseudomonas mandelii</name>
    <dbReference type="NCBI Taxonomy" id="75612"/>
    <lineage>
        <taxon>Bacteria</taxon>
        <taxon>Pseudomonadati</taxon>
        <taxon>Pseudomonadota</taxon>
        <taxon>Gammaproteobacteria</taxon>
        <taxon>Pseudomonadales</taxon>
        <taxon>Pseudomonadaceae</taxon>
        <taxon>Pseudomonas</taxon>
    </lineage>
</organism>
<dbReference type="AlphaFoldDB" id="A0A502HJB3"/>
<dbReference type="EMBL" id="RCZA01000030">
    <property type="protein sequence ID" value="TPG73743.1"/>
    <property type="molecule type" value="Genomic_DNA"/>
</dbReference>
<evidence type="ECO:0000313" key="1">
    <source>
        <dbReference type="EMBL" id="TPG73743.1"/>
    </source>
</evidence>
<dbReference type="Proteomes" id="UP000320914">
    <property type="component" value="Unassembled WGS sequence"/>
</dbReference>
<protein>
    <submittedName>
        <fullName evidence="1">Uncharacterized protein</fullName>
    </submittedName>
</protein>